<evidence type="ECO:0000313" key="5">
    <source>
        <dbReference type="EMBL" id="AXA34799.1"/>
    </source>
</evidence>
<dbReference type="KEGG" id="schv:BRCON_0022"/>
<dbReference type="GO" id="GO:0046872">
    <property type="term" value="F:metal ion binding"/>
    <property type="evidence" value="ECO:0007669"/>
    <property type="project" value="UniProtKB-KW"/>
</dbReference>
<dbReference type="InterPro" id="IPR051460">
    <property type="entry name" value="HdrC_iron-sulfur_subunit"/>
</dbReference>
<dbReference type="Pfam" id="PF13183">
    <property type="entry name" value="Fer4_8"/>
    <property type="match status" value="1"/>
</dbReference>
<dbReference type="GO" id="GO:0051536">
    <property type="term" value="F:iron-sulfur cluster binding"/>
    <property type="evidence" value="ECO:0007669"/>
    <property type="project" value="UniProtKB-KW"/>
</dbReference>
<dbReference type="InterPro" id="IPR017896">
    <property type="entry name" value="4Fe4S_Fe-S-bd"/>
</dbReference>
<proteinExistence type="predicted"/>
<keyword evidence="3" id="KW-0411">Iron-sulfur</keyword>
<evidence type="ECO:0000259" key="4">
    <source>
        <dbReference type="PROSITE" id="PS51379"/>
    </source>
</evidence>
<dbReference type="EMBL" id="CP030759">
    <property type="protein sequence ID" value="AXA34799.1"/>
    <property type="molecule type" value="Genomic_DNA"/>
</dbReference>
<sequence>MDVTTRHIKYQADCDPSFPAAIKSIPGCEKLDSCIQCGTCSGVCPMSIYMDMTPRRVMNLVRYGFKKEVMASNTIWLCSSCYACTVECPREIKVTDIMYALKQMAIREKAYPRRFRMVVLANEFYKMVRARGRVNEIHLVTRLNLLTNPLEMLKMARLGIELIRRGRFSLRPDAVKDPQRIREIMEYQGNGNGRKEVATK</sequence>
<accession>A0A2Z4Y1G2</accession>
<dbReference type="GO" id="GO:0005886">
    <property type="term" value="C:plasma membrane"/>
    <property type="evidence" value="ECO:0007669"/>
    <property type="project" value="TreeGrafter"/>
</dbReference>
<dbReference type="Proteomes" id="UP000262583">
    <property type="component" value="Chromosome"/>
</dbReference>
<feature type="domain" description="4Fe-4S ferredoxin-type" evidence="4">
    <location>
        <begin position="24"/>
        <end position="55"/>
    </location>
</feature>
<protein>
    <submittedName>
        <fullName evidence="5">CoB--CoM heterodisulfide reductase subunit C</fullName>
    </submittedName>
</protein>
<evidence type="ECO:0000256" key="3">
    <source>
        <dbReference type="ARBA" id="ARBA00023014"/>
    </source>
</evidence>
<dbReference type="InterPro" id="IPR017900">
    <property type="entry name" value="4Fe4S_Fe_S_CS"/>
</dbReference>
<dbReference type="SUPFAM" id="SSF46548">
    <property type="entry name" value="alpha-helical ferredoxin"/>
    <property type="match status" value="1"/>
</dbReference>
<dbReference type="PROSITE" id="PS00198">
    <property type="entry name" value="4FE4S_FER_1"/>
    <property type="match status" value="2"/>
</dbReference>
<organism evidence="5 6">
    <name type="scientific">Sumerlaea chitinivorans</name>
    <dbReference type="NCBI Taxonomy" id="2250252"/>
    <lineage>
        <taxon>Bacteria</taxon>
        <taxon>Candidatus Sumerlaeota</taxon>
        <taxon>Candidatus Sumerlaeia</taxon>
        <taxon>Candidatus Sumerlaeales</taxon>
        <taxon>Candidatus Sumerlaeaceae</taxon>
        <taxon>Candidatus Sumerlaea</taxon>
    </lineage>
</organism>
<dbReference type="AlphaFoldDB" id="A0A2Z4Y1G2"/>
<gene>
    <name evidence="5" type="ORF">BRCON_0022</name>
</gene>
<keyword evidence="2" id="KW-0408">Iron</keyword>
<evidence type="ECO:0000313" key="6">
    <source>
        <dbReference type="Proteomes" id="UP000262583"/>
    </source>
</evidence>
<dbReference type="PANTHER" id="PTHR43255">
    <property type="entry name" value="IRON-SULFUR-BINDING OXIDOREDUCTASE FADF-RELATED-RELATED"/>
    <property type="match status" value="1"/>
</dbReference>
<dbReference type="PROSITE" id="PS51379">
    <property type="entry name" value="4FE4S_FER_2"/>
    <property type="match status" value="1"/>
</dbReference>
<dbReference type="InterPro" id="IPR009051">
    <property type="entry name" value="Helical_ferredxn"/>
</dbReference>
<evidence type="ECO:0000256" key="1">
    <source>
        <dbReference type="ARBA" id="ARBA00022723"/>
    </source>
</evidence>
<name>A0A2Z4Y1G2_SUMC1</name>
<dbReference type="Gene3D" id="1.10.1060.10">
    <property type="entry name" value="Alpha-helical ferredoxin"/>
    <property type="match status" value="1"/>
</dbReference>
<reference evidence="5 6" key="1">
    <citation type="submission" date="2018-05" db="EMBL/GenBank/DDBJ databases">
        <title>A metagenomic window into the 2 km-deep terrestrial subsurface aquifer revealed taxonomically and functionally diverse microbial community comprising novel uncultured bacterial lineages.</title>
        <authorList>
            <person name="Kadnikov V.V."/>
            <person name="Mardanov A.V."/>
            <person name="Beletsky A.V."/>
            <person name="Banks D."/>
            <person name="Pimenov N.V."/>
            <person name="Frank Y.A."/>
            <person name="Karnachuk O.V."/>
            <person name="Ravin N.V."/>
        </authorList>
    </citation>
    <scope>NUCLEOTIDE SEQUENCE [LARGE SCALE GENOMIC DNA]</scope>
    <source>
        <strain evidence="5">BY</strain>
    </source>
</reference>
<dbReference type="PANTHER" id="PTHR43255:SF2">
    <property type="entry name" value="HETERODISULFIDE REDUCTASE RELATED PROTEIN"/>
    <property type="match status" value="1"/>
</dbReference>
<keyword evidence="1" id="KW-0479">Metal-binding</keyword>
<evidence type="ECO:0000256" key="2">
    <source>
        <dbReference type="ARBA" id="ARBA00023004"/>
    </source>
</evidence>